<dbReference type="InterPro" id="IPR002763">
    <property type="entry name" value="DUF72"/>
</dbReference>
<proteinExistence type="predicted"/>
<dbReference type="EMBL" id="JACHXO010000001">
    <property type="protein sequence ID" value="MBB3193865.1"/>
    <property type="molecule type" value="Genomic_DNA"/>
</dbReference>
<feature type="compositionally biased region" description="Low complexity" evidence="1">
    <location>
        <begin position="17"/>
        <end position="35"/>
    </location>
</feature>
<dbReference type="SUPFAM" id="SSF117396">
    <property type="entry name" value="TM1631-like"/>
    <property type="match status" value="1"/>
</dbReference>
<name>A0ABR6GP26_9BURK</name>
<feature type="region of interest" description="Disordered" evidence="1">
    <location>
        <begin position="1"/>
        <end position="86"/>
    </location>
</feature>
<dbReference type="PANTHER" id="PTHR30348:SF4">
    <property type="entry name" value="DUF72 DOMAIN-CONTAINING PROTEIN"/>
    <property type="match status" value="1"/>
</dbReference>
<comment type="caution">
    <text evidence="2">The sequence shown here is derived from an EMBL/GenBank/DDBJ whole genome shotgun (WGS) entry which is preliminary data.</text>
</comment>
<keyword evidence="3" id="KW-1185">Reference proteome</keyword>
<accession>A0ABR6GP26</accession>
<reference evidence="2 3" key="1">
    <citation type="submission" date="2020-08" db="EMBL/GenBank/DDBJ databases">
        <title>Genomic Encyclopedia of Type Strains, Phase III (KMG-III): the genomes of soil and plant-associated and newly described type strains.</title>
        <authorList>
            <person name="Whitman W."/>
        </authorList>
    </citation>
    <scope>NUCLEOTIDE SEQUENCE [LARGE SCALE GENOMIC DNA]</scope>
    <source>
        <strain evidence="2 3">CECT 7247</strain>
    </source>
</reference>
<dbReference type="Gene3D" id="3.20.20.410">
    <property type="entry name" value="Protein of unknown function UPF0759"/>
    <property type="match status" value="1"/>
</dbReference>
<feature type="compositionally biased region" description="Low complexity" evidence="1">
    <location>
        <begin position="62"/>
        <end position="85"/>
    </location>
</feature>
<feature type="region of interest" description="Disordered" evidence="1">
    <location>
        <begin position="98"/>
        <end position="120"/>
    </location>
</feature>
<sequence length="443" mass="47183">MSSDPTAPIADLHRDPATGTDAAGDASDASDVGVDLFGMPVVAPERRTRKKPATAEDEARDATGASGARRAASAPGSADAADASDVQGLQEELEGVGLPSEFGESHPKADAVAAEDGANRRSRRCGGVAAAPALDTDLALAAALSPHIRIGTSSWSYPGWQGQVWAGEHSESVLSRQGLSAYAQHPLLRAVGIDRGFYQSLTASQFERYANLAPEDFRFMVKAPSAVTDALVRSEDGRGRQANAAFLNPTLALKTFVEPAFEGLGSKAGALVFQLSPLPLDQLARMSEQMDRLWQMLRALPPPADRPPGAVLAVEVRDPEWLCPDLVALLKDTGAVYCLGLHPKLPPIQEQLPLLRALWPGPLVARWNLHRKHGPYGYEDAQRLYGRYDERVDPDPETLTVLSKVMRATAAAGHEVLVTISNHAEGSAPLSARALVEEIVRGG</sequence>
<organism evidence="2 3">
    <name type="scientific">Roseateles terrae</name>
    <dbReference type="NCBI Taxonomy" id="431060"/>
    <lineage>
        <taxon>Bacteria</taxon>
        <taxon>Pseudomonadati</taxon>
        <taxon>Pseudomonadota</taxon>
        <taxon>Betaproteobacteria</taxon>
        <taxon>Burkholderiales</taxon>
        <taxon>Sphaerotilaceae</taxon>
        <taxon>Roseateles</taxon>
    </lineage>
</organism>
<dbReference type="RefSeq" id="WP_310736741.1">
    <property type="nucleotide sequence ID" value="NZ_JACHXO010000001.1"/>
</dbReference>
<dbReference type="PANTHER" id="PTHR30348">
    <property type="entry name" value="UNCHARACTERIZED PROTEIN YECE"/>
    <property type="match status" value="1"/>
</dbReference>
<gene>
    <name evidence="2" type="ORF">FHS28_001230</name>
</gene>
<evidence type="ECO:0000313" key="2">
    <source>
        <dbReference type="EMBL" id="MBB3193865.1"/>
    </source>
</evidence>
<evidence type="ECO:0000313" key="3">
    <source>
        <dbReference type="Proteomes" id="UP000574369"/>
    </source>
</evidence>
<protein>
    <submittedName>
        <fullName evidence="2">Uncharacterized protein YecE (DUF72 family)</fullName>
    </submittedName>
</protein>
<evidence type="ECO:0000256" key="1">
    <source>
        <dbReference type="SAM" id="MobiDB-lite"/>
    </source>
</evidence>
<dbReference type="Pfam" id="PF01904">
    <property type="entry name" value="DUF72"/>
    <property type="match status" value="1"/>
</dbReference>
<dbReference type="InterPro" id="IPR036520">
    <property type="entry name" value="UPF0759_sf"/>
</dbReference>
<dbReference type="Proteomes" id="UP000574369">
    <property type="component" value="Unassembled WGS sequence"/>
</dbReference>